<sequence>MSKHNSEDIRDTINKMKNDIKNTEENYRETEKLMDQIYDDVIKTDLQIKNMKREQSLKSMKKDITNEYDRENNFKDKQTTQIF</sequence>
<dbReference type="InterPro" id="IPR017524">
    <property type="entry name" value="SASP_thioredoxin-like"/>
</dbReference>
<comment type="caution">
    <text evidence="2">The sequence shown here is derived from an EMBL/GenBank/DDBJ whole genome shotgun (WGS) entry which is preliminary data.</text>
</comment>
<reference evidence="2" key="1">
    <citation type="submission" date="2020-07" db="EMBL/GenBank/DDBJ databases">
        <title>Genomic analysis of a strain of Sedimentibacter Hydroxybenzoicus DSM7310.</title>
        <authorList>
            <person name="Ma S."/>
        </authorList>
    </citation>
    <scope>NUCLEOTIDE SEQUENCE</scope>
    <source>
        <strain evidence="2">DSM 7310</strain>
    </source>
</reference>
<gene>
    <name evidence="2" type="ORF">HZF24_08165</name>
</gene>
<feature type="coiled-coil region" evidence="1">
    <location>
        <begin position="6"/>
        <end position="40"/>
    </location>
</feature>
<proteinExistence type="predicted"/>
<protein>
    <submittedName>
        <fullName evidence="2">Uncharacterized protein</fullName>
    </submittedName>
</protein>
<keyword evidence="3" id="KW-1185">Reference proteome</keyword>
<accession>A0A974BJP1</accession>
<evidence type="ECO:0000313" key="2">
    <source>
        <dbReference type="EMBL" id="NYB74116.1"/>
    </source>
</evidence>
<evidence type="ECO:0000256" key="1">
    <source>
        <dbReference type="SAM" id="Coils"/>
    </source>
</evidence>
<keyword evidence="1" id="KW-0175">Coiled coil</keyword>
<dbReference type="EMBL" id="JACBNQ010000007">
    <property type="protein sequence ID" value="NYB74116.1"/>
    <property type="molecule type" value="Genomic_DNA"/>
</dbReference>
<dbReference type="Proteomes" id="UP000611629">
    <property type="component" value="Unassembled WGS sequence"/>
</dbReference>
<dbReference type="AlphaFoldDB" id="A0A974BJP1"/>
<name>A0A974BJP1_SEDHY</name>
<evidence type="ECO:0000313" key="3">
    <source>
        <dbReference type="Proteomes" id="UP000611629"/>
    </source>
</evidence>
<dbReference type="Pfam" id="PF19824">
    <property type="entry name" value="Tlp"/>
    <property type="match status" value="1"/>
</dbReference>
<dbReference type="RefSeq" id="WP_179237807.1">
    <property type="nucleotide sequence ID" value="NZ_JACBNQ010000007.1"/>
</dbReference>
<organism evidence="2 3">
    <name type="scientific">Sedimentibacter hydroxybenzoicus DSM 7310</name>
    <dbReference type="NCBI Taxonomy" id="1123245"/>
    <lineage>
        <taxon>Bacteria</taxon>
        <taxon>Bacillati</taxon>
        <taxon>Bacillota</taxon>
        <taxon>Tissierellia</taxon>
        <taxon>Sedimentibacter</taxon>
    </lineage>
</organism>